<dbReference type="InterPro" id="IPR011989">
    <property type="entry name" value="ARM-like"/>
</dbReference>
<accession>A0A167DAN2</accession>
<dbReference type="Proteomes" id="UP000189580">
    <property type="component" value="Chromosome a"/>
</dbReference>
<feature type="compositionally biased region" description="Polar residues" evidence="7">
    <location>
        <begin position="1102"/>
        <end position="1111"/>
    </location>
</feature>
<feature type="domain" description="CLASP N-terminal" evidence="8">
    <location>
        <begin position="269"/>
        <end position="489"/>
    </location>
</feature>
<protein>
    <recommendedName>
        <fullName evidence="3">Protein STU1</fullName>
    </recommendedName>
</protein>
<evidence type="ECO:0000256" key="2">
    <source>
        <dbReference type="ARBA" id="ARBA00009549"/>
    </source>
</evidence>
<feature type="compositionally biased region" description="Basic and acidic residues" evidence="7">
    <location>
        <begin position="883"/>
        <end position="905"/>
    </location>
</feature>
<dbReference type="InterPro" id="IPR016024">
    <property type="entry name" value="ARM-type_fold"/>
</dbReference>
<evidence type="ECO:0000256" key="7">
    <source>
        <dbReference type="SAM" id="MobiDB-lite"/>
    </source>
</evidence>
<dbReference type="PANTHER" id="PTHR21567">
    <property type="entry name" value="CLASP"/>
    <property type="match status" value="1"/>
</dbReference>
<dbReference type="EMBL" id="CP014501">
    <property type="protein sequence ID" value="ANB12684.1"/>
    <property type="molecule type" value="Genomic_DNA"/>
</dbReference>
<dbReference type="Pfam" id="PF12348">
    <property type="entry name" value="CLASP_N"/>
    <property type="match status" value="2"/>
</dbReference>
<dbReference type="OrthoDB" id="46159at2759"/>
<organism evidence="9 10">
    <name type="scientific">Sugiyamaella lignohabitans</name>
    <dbReference type="NCBI Taxonomy" id="796027"/>
    <lineage>
        <taxon>Eukaryota</taxon>
        <taxon>Fungi</taxon>
        <taxon>Dikarya</taxon>
        <taxon>Ascomycota</taxon>
        <taxon>Saccharomycotina</taxon>
        <taxon>Dipodascomycetes</taxon>
        <taxon>Dipodascales</taxon>
        <taxon>Trichomonascaceae</taxon>
        <taxon>Sugiyamaella</taxon>
    </lineage>
</organism>
<feature type="region of interest" description="Disordered" evidence="7">
    <location>
        <begin position="552"/>
        <end position="616"/>
    </location>
</feature>
<evidence type="ECO:0000256" key="1">
    <source>
        <dbReference type="ARBA" id="ARBA00004186"/>
    </source>
</evidence>
<comment type="similarity">
    <text evidence="2">Belongs to the CLASP family.</text>
</comment>
<gene>
    <name evidence="9" type="primary">STU1</name>
    <name evidence="9" type="ORF">AWJ20_949</name>
</gene>
<feature type="domain" description="CLASP N-terminal" evidence="8">
    <location>
        <begin position="2"/>
        <end position="139"/>
    </location>
</feature>
<dbReference type="PANTHER" id="PTHR21567:SF9">
    <property type="entry name" value="CLIP-ASSOCIATING PROTEIN"/>
    <property type="match status" value="1"/>
</dbReference>
<feature type="region of interest" description="Disordered" evidence="7">
    <location>
        <begin position="1083"/>
        <end position="1112"/>
    </location>
</feature>
<dbReference type="GO" id="GO:0090307">
    <property type="term" value="P:mitotic spindle assembly"/>
    <property type="evidence" value="ECO:0007669"/>
    <property type="project" value="TreeGrafter"/>
</dbReference>
<reference evidence="9 10" key="1">
    <citation type="submission" date="2016-02" db="EMBL/GenBank/DDBJ databases">
        <title>Complete genome sequence and transcriptome regulation of the pentose utilising yeast Sugiyamaella lignohabitans.</title>
        <authorList>
            <person name="Bellasio M."/>
            <person name="Peymann A."/>
            <person name="Valli M."/>
            <person name="Sipitzky M."/>
            <person name="Graf A."/>
            <person name="Sauer M."/>
            <person name="Marx H."/>
            <person name="Mattanovich D."/>
        </authorList>
    </citation>
    <scope>NUCLEOTIDE SEQUENCE [LARGE SCALE GENOMIC DNA]</scope>
    <source>
        <strain evidence="9 10">CBS 10342</strain>
    </source>
</reference>
<dbReference type="Gene3D" id="1.25.10.10">
    <property type="entry name" value="Leucine-rich Repeat Variant"/>
    <property type="match status" value="2"/>
</dbReference>
<dbReference type="GO" id="GO:0008017">
    <property type="term" value="F:microtubule binding"/>
    <property type="evidence" value="ECO:0007669"/>
    <property type="project" value="TreeGrafter"/>
</dbReference>
<dbReference type="InterPro" id="IPR024395">
    <property type="entry name" value="CLASP_N_dom"/>
</dbReference>
<dbReference type="GeneID" id="30038037"/>
<feature type="region of interest" description="Disordered" evidence="7">
    <location>
        <begin position="848"/>
        <end position="930"/>
    </location>
</feature>
<dbReference type="GO" id="GO:0005876">
    <property type="term" value="C:spindle microtubule"/>
    <property type="evidence" value="ECO:0007669"/>
    <property type="project" value="TreeGrafter"/>
</dbReference>
<evidence type="ECO:0000313" key="10">
    <source>
        <dbReference type="Proteomes" id="UP000189580"/>
    </source>
</evidence>
<dbReference type="KEGG" id="slb:AWJ20_949"/>
<dbReference type="GO" id="GO:0005815">
    <property type="term" value="C:microtubule organizing center"/>
    <property type="evidence" value="ECO:0007669"/>
    <property type="project" value="TreeGrafter"/>
</dbReference>
<feature type="compositionally biased region" description="Low complexity" evidence="7">
    <location>
        <begin position="556"/>
        <end position="577"/>
    </location>
</feature>
<keyword evidence="10" id="KW-1185">Reference proteome</keyword>
<dbReference type="GO" id="GO:0005881">
    <property type="term" value="C:cytoplasmic microtubule"/>
    <property type="evidence" value="ECO:0007669"/>
    <property type="project" value="TreeGrafter"/>
</dbReference>
<feature type="region of interest" description="Disordered" evidence="7">
    <location>
        <begin position="1003"/>
        <end position="1063"/>
    </location>
</feature>
<feature type="compositionally biased region" description="Acidic residues" evidence="7">
    <location>
        <begin position="1003"/>
        <end position="1013"/>
    </location>
</feature>
<keyword evidence="6" id="KW-0498">Mitosis</keyword>
<dbReference type="GO" id="GO:1990023">
    <property type="term" value="C:mitotic spindle midzone"/>
    <property type="evidence" value="ECO:0007669"/>
    <property type="project" value="TreeGrafter"/>
</dbReference>
<sequence>MCHLIKRVILQNPEALQGPPAHIALPLLIDKFSDAKPSLRTTARRVFEDYWMSCPAESEMLLRSVGFVHPDERVRFECVDMLSARIHMVKETRFVFRPFTASVVALLSDTSEEVRNAAFDLLVSFFQTAHIKAKQDLNRELVEQGTNSSTQRMILREIGLDTSDSRDLRETNRERPGSANSSRLGRALKTTRPISGTNNTTSTIPSTSSTLSSSANSMGASLATSTTSTSGNGSSVSSLSTAFVTEMEGYKMDEINGEDVSSSDSFKIIVEDMAPCFDGKETEFNWSKREKSIIRLRSLLRGNAPSDFPDAVIWMFKSFSDGFVKAICSLRTSLSNHGCQFIKEGCMIMTTSFDSVVEPYLSNLVRITQGAKKISAQVAAMVINALVINTSYSIKFLNHIQMVVNDKVPQAKVYAAIWTRLIISTHGSKAGGNGGDSLLEKIILKGISDANPAVREGMRLAFWDYYTVWSKSAETALSKMDNTTKKAVERVRPQGMSASHHAPLKVTRSLAANRPPIREFIAKSREAGRGVTKEPVLVANKKPLRLKVGMVGGSGAATSSHPPASSTSVASSTVSASQYGKKHVPSINPHNPTTHGPEHGYSQTGNGSTHNSTVNTASSLVSGSHVGHANNTLKKTRATPDIEVAPSVTEMLQSRDDTKFTTGVRALTYLLRGKDPAWEINCQRPATLPTPEVIESSLKRVFAFDDNNGEVLFRHHEHLSTLCEADLIGSVLQFVGVKNILYGASYNLEGEELENSLHSLRRLLISSDAFTVLVELVGRGQSKQLILELAKSVSENLDSNANVSEAIQTLGVTDFQGRELELVTDIYNTLKERGLINVNEVDDHETKPVAVENTTAIETDEVNTESDSILAQDKEQEDVQQLDDIHVEEPEKVDELIPEEKKDGPVKSVSDTEEESKGNDPEIPSQSPEDIENASKIEETISEQDTEAPLEIATEVTEDLTRDIASESTEALNVSEVINTESTPIVGGDIAVPDTEPALENVDEEDVDMDITADNDTVVKEQNNEVDTNIEEDTAVDNTEKSEDEEQQEETEQEEAEDASEESIEITGMTNLTIQAAPLHAVPTITTSPHPPKLSIFEDSKSSSSGSNTPEKSLLAVQTPIKLRENVNSILSWHAVAAYKNVCSSPLPQTDEDANQLYKSLIHQIDSRTIDSHGLRKLITIVKGAKSADSNAGIIPAYSTWRQGKWLVKLQNSILSYISRDDLSENETNQSLLLVYQLLEAEPAAFDNVEVELIKSFSTLAGVSSPIIGLGALADTTALLVSKCNRDGIDNIELRMKMISGLITVNDNAASGKLPTNATSNANEVSVFIVSAINQLLSSSTDRNSLEEHVRSLLPALASIIMSYIGHEETKIRKETYPLVVTLRQLVSDERDKEFLQENVIGQLSTGQRQLLDFFCK</sequence>
<evidence type="ECO:0000256" key="6">
    <source>
        <dbReference type="ARBA" id="ARBA00022776"/>
    </source>
</evidence>
<dbReference type="GO" id="GO:0060172">
    <property type="term" value="P:astral microtubule depolymerization"/>
    <property type="evidence" value="ECO:0007669"/>
    <property type="project" value="TreeGrafter"/>
</dbReference>
<feature type="compositionally biased region" description="Basic and acidic residues" evidence="7">
    <location>
        <begin position="154"/>
        <end position="176"/>
    </location>
</feature>
<feature type="region of interest" description="Disordered" evidence="7">
    <location>
        <begin position="142"/>
        <end position="237"/>
    </location>
</feature>
<dbReference type="RefSeq" id="XP_018735161.1">
    <property type="nucleotide sequence ID" value="XM_018882920.1"/>
</dbReference>
<evidence type="ECO:0000256" key="3">
    <source>
        <dbReference type="ARBA" id="ARBA00016012"/>
    </source>
</evidence>
<evidence type="ECO:0000256" key="5">
    <source>
        <dbReference type="ARBA" id="ARBA00022701"/>
    </source>
</evidence>
<dbReference type="GO" id="GO:0051301">
    <property type="term" value="P:cell division"/>
    <property type="evidence" value="ECO:0007669"/>
    <property type="project" value="UniProtKB-KW"/>
</dbReference>
<feature type="compositionally biased region" description="Polar residues" evidence="7">
    <location>
        <begin position="601"/>
        <end position="616"/>
    </location>
</feature>
<evidence type="ECO:0000259" key="8">
    <source>
        <dbReference type="Pfam" id="PF12348"/>
    </source>
</evidence>
<keyword evidence="4" id="KW-0132">Cell division</keyword>
<comment type="subcellular location">
    <subcellularLocation>
        <location evidence="1">Cytoplasm</location>
        <location evidence="1">Cytoskeleton</location>
        <location evidence="1">Spindle</location>
    </subcellularLocation>
</comment>
<name>A0A167DAN2_9ASCO</name>
<dbReference type="SUPFAM" id="SSF48371">
    <property type="entry name" value="ARM repeat"/>
    <property type="match status" value="1"/>
</dbReference>
<evidence type="ECO:0000313" key="9">
    <source>
        <dbReference type="EMBL" id="ANB12684.1"/>
    </source>
</evidence>
<keyword evidence="5" id="KW-0493">Microtubule</keyword>
<feature type="compositionally biased region" description="Acidic residues" evidence="7">
    <location>
        <begin position="1042"/>
        <end position="1063"/>
    </location>
</feature>
<proteinExistence type="inferred from homology"/>
<feature type="compositionally biased region" description="Low complexity" evidence="7">
    <location>
        <begin position="193"/>
        <end position="237"/>
    </location>
</feature>
<evidence type="ECO:0000256" key="4">
    <source>
        <dbReference type="ARBA" id="ARBA00022618"/>
    </source>
</evidence>
<keyword evidence="6" id="KW-0131">Cell cycle</keyword>